<name>A0A0E9XXF9_ANGAN</name>
<evidence type="ECO:0000313" key="1">
    <source>
        <dbReference type="EMBL" id="JAI06374.1"/>
    </source>
</evidence>
<organism evidence="1">
    <name type="scientific">Anguilla anguilla</name>
    <name type="common">European freshwater eel</name>
    <name type="synonym">Muraena anguilla</name>
    <dbReference type="NCBI Taxonomy" id="7936"/>
    <lineage>
        <taxon>Eukaryota</taxon>
        <taxon>Metazoa</taxon>
        <taxon>Chordata</taxon>
        <taxon>Craniata</taxon>
        <taxon>Vertebrata</taxon>
        <taxon>Euteleostomi</taxon>
        <taxon>Actinopterygii</taxon>
        <taxon>Neopterygii</taxon>
        <taxon>Teleostei</taxon>
        <taxon>Anguilliformes</taxon>
        <taxon>Anguillidae</taxon>
        <taxon>Anguilla</taxon>
    </lineage>
</organism>
<sequence>MVQENGGEHYTNEMYREAERKIREEENKRWRAEKWENAKKYLKGGALVATAVGGVAAGSSRAVWLAAAVGAAMLGRELR</sequence>
<proteinExistence type="predicted"/>
<dbReference type="AlphaFoldDB" id="A0A0E9XXF9"/>
<accession>A0A0E9XXF9</accession>
<dbReference type="EMBL" id="GBXM01002204">
    <property type="protein sequence ID" value="JAI06374.1"/>
    <property type="molecule type" value="Transcribed_RNA"/>
</dbReference>
<reference evidence="1" key="1">
    <citation type="submission" date="2014-11" db="EMBL/GenBank/DDBJ databases">
        <authorList>
            <person name="Amaro Gonzalez C."/>
        </authorList>
    </citation>
    <scope>NUCLEOTIDE SEQUENCE</scope>
</reference>
<protein>
    <submittedName>
        <fullName evidence="1">Uncharacterized protein</fullName>
    </submittedName>
</protein>
<reference evidence="1" key="2">
    <citation type="journal article" date="2015" name="Fish Shellfish Immunol.">
        <title>Early steps in the European eel (Anguilla anguilla)-Vibrio vulnificus interaction in the gills: Role of the RtxA13 toxin.</title>
        <authorList>
            <person name="Callol A."/>
            <person name="Pajuelo D."/>
            <person name="Ebbesson L."/>
            <person name="Teles M."/>
            <person name="MacKenzie S."/>
            <person name="Amaro C."/>
        </authorList>
    </citation>
    <scope>NUCLEOTIDE SEQUENCE</scope>
</reference>